<accession>A0ABM1EJR7</accession>
<keyword evidence="3" id="KW-0067">ATP-binding</keyword>
<dbReference type="PANTHER" id="PTHR43585">
    <property type="entry name" value="FUMIPYRROLE BIOSYNTHESIS PROTEIN C"/>
    <property type="match status" value="1"/>
</dbReference>
<keyword evidence="5" id="KW-1185">Reference proteome</keyword>
<reference evidence="6" key="1">
    <citation type="submission" date="2025-08" db="UniProtKB">
        <authorList>
            <consortium name="RefSeq"/>
        </authorList>
    </citation>
    <scope>IDENTIFICATION</scope>
</reference>
<sequence>MEEEDTDYTDDEDDDENDNDFYSSSCVFGDKNNDIKPLEMKELEQFICMNTVFGIFTYHDAPTIIASILTEKFPYLCGPSFMSEFYCFNKYYTYQLIDPDPIPFKFVDLRACANRSDAAMSEILKTTGVPAFIKLTTSMATKDVHLAYNEEELRKVIETLSELTTETTEFLDRLQEHLKPEQFPPHYSRGAVAIKYMKDASIIDVCGYVCKGEIHHWVIGDHNRWPMKPELIHVEVFPSEHSPATLNKAWNKFDQLARNLIKYGYDDQFIDVEMFVTKQDDVHLMEINGRTIFTVHKSSYVLNNGDMVAAVVDIATGVRPTPPTYNGKRAGLLYLSILESGRLGDIIDMEFHNYLTVLDLCDPVNEDMYVDCSRFTRGGFIVGVIRVDGDTTEDILEKGKQMLKKMYKDPEYLNKF</sequence>
<dbReference type="InterPro" id="IPR052032">
    <property type="entry name" value="ATP-dep_AA_Ligase"/>
</dbReference>
<dbReference type="Gene3D" id="3.30.470.20">
    <property type="entry name" value="ATP-grasp fold, B domain"/>
    <property type="match status" value="1"/>
</dbReference>
<feature type="compositionally biased region" description="Acidic residues" evidence="4">
    <location>
        <begin position="1"/>
        <end position="19"/>
    </location>
</feature>
<evidence type="ECO:0000256" key="4">
    <source>
        <dbReference type="SAM" id="MobiDB-lite"/>
    </source>
</evidence>
<keyword evidence="2" id="KW-0547">Nucleotide-binding</keyword>
<organism evidence="5 6">
    <name type="scientific">Priapulus caudatus</name>
    <name type="common">Priapulid worm</name>
    <dbReference type="NCBI Taxonomy" id="37621"/>
    <lineage>
        <taxon>Eukaryota</taxon>
        <taxon>Metazoa</taxon>
        <taxon>Ecdysozoa</taxon>
        <taxon>Scalidophora</taxon>
        <taxon>Priapulida</taxon>
        <taxon>Priapulimorpha</taxon>
        <taxon>Priapulimorphida</taxon>
        <taxon>Priapulidae</taxon>
        <taxon>Priapulus</taxon>
    </lineage>
</organism>
<evidence type="ECO:0000256" key="3">
    <source>
        <dbReference type="ARBA" id="ARBA00022840"/>
    </source>
</evidence>
<evidence type="ECO:0000256" key="1">
    <source>
        <dbReference type="ARBA" id="ARBA00022598"/>
    </source>
</evidence>
<evidence type="ECO:0000313" key="6">
    <source>
        <dbReference type="RefSeq" id="XP_014672438.1"/>
    </source>
</evidence>
<evidence type="ECO:0000313" key="5">
    <source>
        <dbReference type="Proteomes" id="UP000695022"/>
    </source>
</evidence>
<keyword evidence="1" id="KW-0436">Ligase</keyword>
<dbReference type="PANTHER" id="PTHR43585:SF2">
    <property type="entry name" value="ATP-GRASP ENZYME FSQD"/>
    <property type="match status" value="1"/>
</dbReference>
<dbReference type="RefSeq" id="XP_014672438.1">
    <property type="nucleotide sequence ID" value="XM_014816952.1"/>
</dbReference>
<name>A0ABM1EJR7_PRICU</name>
<dbReference type="GeneID" id="106812942"/>
<feature type="region of interest" description="Disordered" evidence="4">
    <location>
        <begin position="1"/>
        <end position="23"/>
    </location>
</feature>
<evidence type="ECO:0000256" key="2">
    <source>
        <dbReference type="ARBA" id="ARBA00022741"/>
    </source>
</evidence>
<dbReference type="Proteomes" id="UP000695022">
    <property type="component" value="Unplaced"/>
</dbReference>
<dbReference type="SUPFAM" id="SSF56059">
    <property type="entry name" value="Glutathione synthetase ATP-binding domain-like"/>
    <property type="match status" value="1"/>
</dbReference>
<gene>
    <name evidence="6" type="primary">LOC106812942</name>
</gene>
<protein>
    <submittedName>
        <fullName evidence="6">Uncharacterized protein LOC106812942</fullName>
    </submittedName>
</protein>
<proteinExistence type="predicted"/>